<dbReference type="Proteomes" id="UP000502508">
    <property type="component" value="Chromosome"/>
</dbReference>
<dbReference type="GO" id="GO:0005524">
    <property type="term" value="F:ATP binding"/>
    <property type="evidence" value="ECO:0007669"/>
    <property type="project" value="InterPro"/>
</dbReference>
<dbReference type="KEGG" id="pfla:Pflav_003510"/>
<dbReference type="Pfam" id="PF00664">
    <property type="entry name" value="ABC_membrane"/>
    <property type="match status" value="1"/>
</dbReference>
<evidence type="ECO:0000256" key="2">
    <source>
        <dbReference type="ARBA" id="ARBA00022692"/>
    </source>
</evidence>
<keyword evidence="4 5" id="KW-0472">Membrane</keyword>
<gene>
    <name evidence="7" type="ORF">Pflav_003510</name>
</gene>
<reference evidence="7 8" key="1">
    <citation type="submission" date="2020-03" db="EMBL/GenBank/DDBJ databases">
        <title>Whole genome shotgun sequence of Phytohabitans flavus NBRC 107702.</title>
        <authorList>
            <person name="Komaki H."/>
            <person name="Tamura T."/>
        </authorList>
    </citation>
    <scope>NUCLEOTIDE SEQUENCE [LARGE SCALE GENOMIC DNA]</scope>
    <source>
        <strain evidence="7 8">NBRC 107702</strain>
    </source>
</reference>
<dbReference type="AlphaFoldDB" id="A0A6F8XJH4"/>
<evidence type="ECO:0000256" key="3">
    <source>
        <dbReference type="ARBA" id="ARBA00022989"/>
    </source>
</evidence>
<dbReference type="InterPro" id="IPR039421">
    <property type="entry name" value="Type_1_exporter"/>
</dbReference>
<feature type="domain" description="ABC transmembrane type-1" evidence="6">
    <location>
        <begin position="21"/>
        <end position="200"/>
    </location>
</feature>
<feature type="transmembrane region" description="Helical" evidence="5">
    <location>
        <begin position="163"/>
        <end position="183"/>
    </location>
</feature>
<dbReference type="InterPro" id="IPR011527">
    <property type="entry name" value="ABC1_TM_dom"/>
</dbReference>
<accession>A0A6F8XJH4</accession>
<proteinExistence type="predicted"/>
<dbReference type="PANTHER" id="PTHR24221:SF654">
    <property type="entry name" value="ATP-BINDING CASSETTE SUB-FAMILY B MEMBER 6"/>
    <property type="match status" value="1"/>
</dbReference>
<feature type="transmembrane region" description="Helical" evidence="5">
    <location>
        <begin position="135"/>
        <end position="157"/>
    </location>
</feature>
<name>A0A6F8XJH4_9ACTN</name>
<evidence type="ECO:0000256" key="5">
    <source>
        <dbReference type="SAM" id="Phobius"/>
    </source>
</evidence>
<dbReference type="GO" id="GO:0140359">
    <property type="term" value="F:ABC-type transporter activity"/>
    <property type="evidence" value="ECO:0007669"/>
    <property type="project" value="InterPro"/>
</dbReference>
<evidence type="ECO:0000256" key="1">
    <source>
        <dbReference type="ARBA" id="ARBA00004651"/>
    </source>
</evidence>
<dbReference type="GO" id="GO:0034040">
    <property type="term" value="F:ATPase-coupled lipid transmembrane transporter activity"/>
    <property type="evidence" value="ECO:0007669"/>
    <property type="project" value="TreeGrafter"/>
</dbReference>
<evidence type="ECO:0000256" key="4">
    <source>
        <dbReference type="ARBA" id="ARBA00023136"/>
    </source>
</evidence>
<reference evidence="7 8" key="2">
    <citation type="submission" date="2020-03" db="EMBL/GenBank/DDBJ databases">
        <authorList>
            <person name="Ichikawa N."/>
            <person name="Kimura A."/>
            <person name="Kitahashi Y."/>
            <person name="Uohara A."/>
        </authorList>
    </citation>
    <scope>NUCLEOTIDE SEQUENCE [LARGE SCALE GENOMIC DNA]</scope>
    <source>
        <strain evidence="7 8">NBRC 107702</strain>
    </source>
</reference>
<feature type="transmembrane region" description="Helical" evidence="5">
    <location>
        <begin position="20"/>
        <end position="42"/>
    </location>
</feature>
<evidence type="ECO:0000259" key="6">
    <source>
        <dbReference type="PROSITE" id="PS50929"/>
    </source>
</evidence>
<keyword evidence="3 5" id="KW-1133">Transmembrane helix</keyword>
<protein>
    <recommendedName>
        <fullName evidence="6">ABC transmembrane type-1 domain-containing protein</fullName>
    </recommendedName>
</protein>
<dbReference type="SUPFAM" id="SSF90123">
    <property type="entry name" value="ABC transporter transmembrane region"/>
    <property type="match status" value="1"/>
</dbReference>
<dbReference type="GO" id="GO:0005886">
    <property type="term" value="C:plasma membrane"/>
    <property type="evidence" value="ECO:0007669"/>
    <property type="project" value="UniProtKB-SubCell"/>
</dbReference>
<comment type="subcellular location">
    <subcellularLocation>
        <location evidence="1">Cell membrane</location>
        <topology evidence="1">Multi-pass membrane protein</topology>
    </subcellularLocation>
</comment>
<organism evidence="7 8">
    <name type="scientific">Phytohabitans flavus</name>
    <dbReference type="NCBI Taxonomy" id="1076124"/>
    <lineage>
        <taxon>Bacteria</taxon>
        <taxon>Bacillati</taxon>
        <taxon>Actinomycetota</taxon>
        <taxon>Actinomycetes</taxon>
        <taxon>Micromonosporales</taxon>
        <taxon>Micromonosporaceae</taxon>
    </lineage>
</organism>
<dbReference type="InterPro" id="IPR036640">
    <property type="entry name" value="ABC1_TM_sf"/>
</dbReference>
<dbReference type="EMBL" id="AP022870">
    <property type="protein sequence ID" value="BCB73941.1"/>
    <property type="molecule type" value="Genomic_DNA"/>
</dbReference>
<dbReference type="PANTHER" id="PTHR24221">
    <property type="entry name" value="ATP-BINDING CASSETTE SUB-FAMILY B"/>
    <property type="match status" value="1"/>
</dbReference>
<sequence length="200" mass="21429">MLVRGLRILGKAIREEPRIFAISVVGSGGFGLLTIGGAYVVGAVVGDIVVPSLEDGRVENGVLFLAAAVLVALSLLKVAAIFARRLGAAFMQFRLQAAYRRRVTRRYLELPVAWHQRNATGTLLSNANSDVEATWFPIAPLPFAVGTLIMLLGAFVSLFATDWVLALVGAAIFPALFALNVVYSRRMAPARLAPRPSAAR</sequence>
<dbReference type="PROSITE" id="PS50929">
    <property type="entry name" value="ABC_TM1F"/>
    <property type="match status" value="1"/>
</dbReference>
<dbReference type="Gene3D" id="1.20.1560.10">
    <property type="entry name" value="ABC transporter type 1, transmembrane domain"/>
    <property type="match status" value="1"/>
</dbReference>
<keyword evidence="2 5" id="KW-0812">Transmembrane</keyword>
<keyword evidence="8" id="KW-1185">Reference proteome</keyword>
<evidence type="ECO:0000313" key="8">
    <source>
        <dbReference type="Proteomes" id="UP000502508"/>
    </source>
</evidence>
<feature type="transmembrane region" description="Helical" evidence="5">
    <location>
        <begin position="62"/>
        <end position="83"/>
    </location>
</feature>
<evidence type="ECO:0000313" key="7">
    <source>
        <dbReference type="EMBL" id="BCB73941.1"/>
    </source>
</evidence>